<dbReference type="Proteomes" id="UP000007797">
    <property type="component" value="Unassembled WGS sequence"/>
</dbReference>
<reference evidence="2" key="1">
    <citation type="journal article" date="2011" name="Genome Res.">
        <title>Phylogeny-wide analysis of social amoeba genomes highlights ancient origins for complex intercellular communication.</title>
        <authorList>
            <person name="Heidel A.J."/>
            <person name="Lawal H.M."/>
            <person name="Felder M."/>
            <person name="Schilde C."/>
            <person name="Helps N.R."/>
            <person name="Tunggal B."/>
            <person name="Rivero F."/>
            <person name="John U."/>
            <person name="Schleicher M."/>
            <person name="Eichinger L."/>
            <person name="Platzer M."/>
            <person name="Noegel A.A."/>
            <person name="Schaap P."/>
            <person name="Gloeckner G."/>
        </authorList>
    </citation>
    <scope>NUCLEOTIDE SEQUENCE [LARGE SCALE GENOMIC DNA]</scope>
    <source>
        <strain evidence="2">SH3</strain>
    </source>
</reference>
<dbReference type="AlphaFoldDB" id="F4PTB7"/>
<accession>F4PTB7</accession>
<evidence type="ECO:0000313" key="2">
    <source>
        <dbReference type="Proteomes" id="UP000007797"/>
    </source>
</evidence>
<name>F4PTB7_CACFS</name>
<sequence>MAAGNTSFDIRLIYQFEEPVLSKTHAMIAINSKFTNSDQYFEAKTLDDIKSTTHHLRKHYPKYLVVPVMITNFAISHSLLEKYGKDIIIYHSGNIHHFFPSLWNRIKLDGQVSNPVTGLGIKMDTFISKSHAMI</sequence>
<dbReference type="RefSeq" id="XP_004359489.1">
    <property type="nucleotide sequence ID" value="XM_004359432.1"/>
</dbReference>
<evidence type="ECO:0000313" key="1">
    <source>
        <dbReference type="EMBL" id="EGG21639.1"/>
    </source>
</evidence>
<gene>
    <name evidence="1" type="ORF">DFA_01525</name>
</gene>
<dbReference type="EMBL" id="GL883010">
    <property type="protein sequence ID" value="EGG21639.1"/>
    <property type="molecule type" value="Genomic_DNA"/>
</dbReference>
<dbReference type="GeneID" id="14874053"/>
<protein>
    <submittedName>
        <fullName evidence="1">Uncharacterized protein</fullName>
    </submittedName>
</protein>
<proteinExistence type="predicted"/>
<keyword evidence="2" id="KW-1185">Reference proteome</keyword>
<organism evidence="1 2">
    <name type="scientific">Cavenderia fasciculata</name>
    <name type="common">Slime mold</name>
    <name type="synonym">Dictyostelium fasciculatum</name>
    <dbReference type="NCBI Taxonomy" id="261658"/>
    <lineage>
        <taxon>Eukaryota</taxon>
        <taxon>Amoebozoa</taxon>
        <taxon>Evosea</taxon>
        <taxon>Eumycetozoa</taxon>
        <taxon>Dictyostelia</taxon>
        <taxon>Acytosteliales</taxon>
        <taxon>Cavenderiaceae</taxon>
        <taxon>Cavenderia</taxon>
    </lineage>
</organism>
<dbReference type="KEGG" id="dfa:DFA_01525"/>